<dbReference type="AlphaFoldDB" id="A0A1I6Z066"/>
<protein>
    <submittedName>
        <fullName evidence="1">Uncharacterized protein</fullName>
    </submittedName>
</protein>
<evidence type="ECO:0000313" key="2">
    <source>
        <dbReference type="Proteomes" id="UP000182466"/>
    </source>
</evidence>
<keyword evidence="2" id="KW-1185">Reference proteome</keyword>
<evidence type="ECO:0000313" key="1">
    <source>
        <dbReference type="EMBL" id="SFT56135.1"/>
    </source>
</evidence>
<dbReference type="EMBL" id="FPAW01000003">
    <property type="protein sequence ID" value="SFT56135.1"/>
    <property type="molecule type" value="Genomic_DNA"/>
</dbReference>
<gene>
    <name evidence="1" type="ORF">SAMN05216236_103143</name>
</gene>
<organism evidence="1 2">
    <name type="scientific">Sedimentitalea nanhaiensis</name>
    <dbReference type="NCBI Taxonomy" id="999627"/>
    <lineage>
        <taxon>Bacteria</taxon>
        <taxon>Pseudomonadati</taxon>
        <taxon>Pseudomonadota</taxon>
        <taxon>Alphaproteobacteria</taxon>
        <taxon>Rhodobacterales</taxon>
        <taxon>Paracoccaceae</taxon>
        <taxon>Sedimentitalea</taxon>
    </lineage>
</organism>
<proteinExistence type="predicted"/>
<dbReference type="STRING" id="999627.SAMN05216236_103143"/>
<sequence>MAQRIKRHPTARQLYLASPFYWPVSVNRHGRITVDTWVYGGPDTRAASLPHHGKGK</sequence>
<name>A0A1I6Z066_9RHOB</name>
<accession>A0A1I6Z066</accession>
<reference evidence="1 2" key="1">
    <citation type="submission" date="2016-10" db="EMBL/GenBank/DDBJ databases">
        <authorList>
            <person name="de Groot N.N."/>
        </authorList>
    </citation>
    <scope>NUCLEOTIDE SEQUENCE [LARGE SCALE GENOMIC DNA]</scope>
    <source>
        <strain evidence="1 2">CGMCC 1.10959</strain>
    </source>
</reference>
<dbReference type="Proteomes" id="UP000182466">
    <property type="component" value="Unassembled WGS sequence"/>
</dbReference>